<dbReference type="EMBL" id="LFNT01000048">
    <property type="protein sequence ID" value="KMS70474.1"/>
    <property type="molecule type" value="Genomic_DNA"/>
</dbReference>
<dbReference type="Proteomes" id="UP000037432">
    <property type="component" value="Unassembled WGS sequence"/>
</dbReference>
<protein>
    <submittedName>
        <fullName evidence="1">Uncharacterized protein</fullName>
    </submittedName>
</protein>
<sequence>MVVNLKRIIRLFRGSGNSLGRPLPADSARFVCLSGSKFGVHGVIPASYARFTVSRRRAWGHDVRAYPTTGRDGTPLTVIYTRVTYADDPGLEVLVTLFEFPVGSTLPPDM</sequence>
<reference evidence="1 2" key="1">
    <citation type="submission" date="2015-06" db="EMBL/GenBank/DDBJ databases">
        <authorList>
            <person name="Ju K.-S."/>
            <person name="Doroghazi J.R."/>
            <person name="Metcalf W.W."/>
        </authorList>
    </citation>
    <scope>NUCLEOTIDE SEQUENCE [LARGE SCALE GENOMIC DNA]</scope>
    <source>
        <strain evidence="1 2">NRRL 3414</strain>
    </source>
</reference>
<name>A0A0J7Z3W7_STRVR</name>
<proteinExistence type="predicted"/>
<gene>
    <name evidence="1" type="ORF">ACM01_31385</name>
</gene>
<accession>A0A0J7Z3W7</accession>
<dbReference type="PATRIC" id="fig|1938.3.peg.6180"/>
<evidence type="ECO:0000313" key="1">
    <source>
        <dbReference type="EMBL" id="KMS70474.1"/>
    </source>
</evidence>
<evidence type="ECO:0000313" key="2">
    <source>
        <dbReference type="Proteomes" id="UP000037432"/>
    </source>
</evidence>
<dbReference type="AlphaFoldDB" id="A0A0J7Z3W7"/>
<comment type="caution">
    <text evidence="1">The sequence shown here is derived from an EMBL/GenBank/DDBJ whole genome shotgun (WGS) entry which is preliminary data.</text>
</comment>
<organism evidence="1 2">
    <name type="scientific">Streptomyces viridochromogenes</name>
    <dbReference type="NCBI Taxonomy" id="1938"/>
    <lineage>
        <taxon>Bacteria</taxon>
        <taxon>Bacillati</taxon>
        <taxon>Actinomycetota</taxon>
        <taxon>Actinomycetes</taxon>
        <taxon>Kitasatosporales</taxon>
        <taxon>Streptomycetaceae</taxon>
        <taxon>Streptomyces</taxon>
    </lineage>
</organism>